<feature type="region of interest" description="Disordered" evidence="1">
    <location>
        <begin position="222"/>
        <end position="258"/>
    </location>
</feature>
<evidence type="ECO:0000313" key="2">
    <source>
        <dbReference type="EMBL" id="EFG03994.2"/>
    </source>
</evidence>
<protein>
    <recommendedName>
        <fullName evidence="4">Aminoglycoside phosphotransferase</fullName>
    </recommendedName>
</protein>
<gene>
    <name evidence="2" type="ORF">SCLAV_p0504</name>
</gene>
<dbReference type="AlphaFoldDB" id="D5SJA1"/>
<accession>D5SJA1</accession>
<organism evidence="2 3">
    <name type="scientific">Streptomyces clavuligerus</name>
    <dbReference type="NCBI Taxonomy" id="1901"/>
    <lineage>
        <taxon>Bacteria</taxon>
        <taxon>Bacillati</taxon>
        <taxon>Actinomycetota</taxon>
        <taxon>Actinomycetes</taxon>
        <taxon>Kitasatosporales</taxon>
        <taxon>Streptomycetaceae</taxon>
        <taxon>Streptomyces</taxon>
    </lineage>
</organism>
<name>D5SJA1_STRCL</name>
<evidence type="ECO:0000313" key="3">
    <source>
        <dbReference type="Proteomes" id="UP000002357"/>
    </source>
</evidence>
<keyword evidence="3" id="KW-1185">Reference proteome</keyword>
<sequence>MATAALTAALVGRQSPRASLRGPDWSLRNLRRRGGHRTEGCGAFWRSGRSGTSSPCWTRAGRPGAGMTLAEFYDELPSQWTGHRPGEDSGTRRVHEFRVGVLLPSRMEVDRLRADFARVLCPDPGHDGACPIRWSTGYVDGHHGEYEENDLYLHDIYGRLESAPGPWKPTRAARRTTARVQAGSVKNRLSPDRYRSCRDSRHARGPCCLCCWYDERGGQEAAQGTRDIDTARTSAGPCDAGQEPPGPAESAGPADGSRAVTAGRIRWAQLPPAVLAVVGDRLGVPFTATDTEHSAAAGVAALLSLSSGDRVFVKGQRERGPATGTVAGDEDGDWWGPDWSPVDELDLEQAVNPHLPASAPRILWRLDGHGWHLLAFEGLPGRDADYTPGSPDLAPVAAALAELAALSVPLDVRMPSAWDRWGYYCAPGEKELLHGAHLLHTDPASTNVLVDDGRARLVDWSWVAAGPSWIDPALWGMRLISTGRHSPEQAWRWAARVPGWSTADPKALAVFARAEARRWHDLATDQVPTAASIARAADVWTDFLTLRGGA</sequence>
<geneLocation type="plasmid" evidence="2 3">
    <name>pSCL4</name>
</geneLocation>
<evidence type="ECO:0008006" key="4">
    <source>
        <dbReference type="Google" id="ProtNLM"/>
    </source>
</evidence>
<proteinExistence type="predicted"/>
<dbReference type="InterPro" id="IPR011009">
    <property type="entry name" value="Kinase-like_dom_sf"/>
</dbReference>
<keyword evidence="2" id="KW-0614">Plasmid</keyword>
<feature type="compositionally biased region" description="Low complexity" evidence="1">
    <location>
        <begin position="240"/>
        <end position="257"/>
    </location>
</feature>
<dbReference type="EMBL" id="CM000914">
    <property type="protein sequence ID" value="EFG03994.2"/>
    <property type="molecule type" value="Genomic_DNA"/>
</dbReference>
<dbReference type="Proteomes" id="UP000002357">
    <property type="component" value="Plasmid pSCL4"/>
</dbReference>
<evidence type="ECO:0000256" key="1">
    <source>
        <dbReference type="SAM" id="MobiDB-lite"/>
    </source>
</evidence>
<reference evidence="2 3" key="1">
    <citation type="journal article" date="2010" name="Genome Biol. Evol.">
        <title>The sequence of a 1.8-mb bacterial linear plasmid reveals a rich evolutionary reservoir of secondary metabolic pathways.</title>
        <authorList>
            <person name="Medema M.H."/>
            <person name="Trefzer A."/>
            <person name="Kovalchuk A."/>
            <person name="van den Berg M."/>
            <person name="Mueller U."/>
            <person name="Heijne W."/>
            <person name="Wu L."/>
            <person name="Alam M.T."/>
            <person name="Ronning C.M."/>
            <person name="Nierman W.C."/>
            <person name="Bovenberg R.A.L."/>
            <person name="Breitling R."/>
            <person name="Takano E."/>
        </authorList>
    </citation>
    <scope>NUCLEOTIDE SEQUENCE [LARGE SCALE GENOMIC DNA]</scope>
    <source>
        <strain evidence="2">ATCC 27064</strain>
        <plasmid evidence="2 3">pSCL4</plasmid>
    </source>
</reference>
<dbReference type="eggNOG" id="COG0510">
    <property type="taxonomic scope" value="Bacteria"/>
</dbReference>
<dbReference type="SUPFAM" id="SSF56112">
    <property type="entry name" value="Protein kinase-like (PK-like)"/>
    <property type="match status" value="1"/>
</dbReference>